<gene>
    <name evidence="1" type="ORF">g.44082</name>
</gene>
<dbReference type="EMBL" id="GBYB01008705">
    <property type="protein sequence ID" value="JAG78472.1"/>
    <property type="molecule type" value="Transcribed_RNA"/>
</dbReference>
<evidence type="ECO:0000313" key="1">
    <source>
        <dbReference type="EMBL" id="JAG78472.1"/>
    </source>
</evidence>
<proteinExistence type="predicted"/>
<dbReference type="AlphaFoldDB" id="A0A0C9RKH8"/>
<sequence>MRTSVSGSSSDESEPNYRLLERRRLRKMDMEHERRRHFEALRRTSERIDEVSEEDADEPVSARPQETTFLNRLRIRRRSMKLLSFLSGRSTDKSQEERASKFLKIYTSDRGRGQNTISIHHTSRDRRFWKLRSRRRASSSEGK</sequence>
<organism evidence="1">
    <name type="scientific">Fopius arisanus</name>
    <dbReference type="NCBI Taxonomy" id="64838"/>
    <lineage>
        <taxon>Eukaryota</taxon>
        <taxon>Metazoa</taxon>
        <taxon>Ecdysozoa</taxon>
        <taxon>Arthropoda</taxon>
        <taxon>Hexapoda</taxon>
        <taxon>Insecta</taxon>
        <taxon>Pterygota</taxon>
        <taxon>Neoptera</taxon>
        <taxon>Endopterygota</taxon>
        <taxon>Hymenoptera</taxon>
        <taxon>Apocrita</taxon>
        <taxon>Ichneumonoidea</taxon>
        <taxon>Braconidae</taxon>
        <taxon>Opiinae</taxon>
        <taxon>Fopius</taxon>
    </lineage>
</organism>
<accession>A0A0C9RKH8</accession>
<name>A0A0C9RKH8_9HYME</name>
<protein>
    <submittedName>
        <fullName evidence="1">Uncharacterized protein</fullName>
    </submittedName>
</protein>
<reference evidence="1" key="1">
    <citation type="submission" date="2015-01" db="EMBL/GenBank/DDBJ databases">
        <title>Transcriptome Assembly of Fopius arisanus.</title>
        <authorList>
            <person name="Geib S."/>
        </authorList>
    </citation>
    <scope>NUCLEOTIDE SEQUENCE</scope>
</reference>